<accession>A0ABD1XKR7</accession>
<protein>
    <submittedName>
        <fullName evidence="3">Uncharacterized protein</fullName>
    </submittedName>
</protein>
<keyword evidence="2" id="KW-0732">Signal</keyword>
<reference evidence="3 4" key="1">
    <citation type="submission" date="2024-09" db="EMBL/GenBank/DDBJ databases">
        <title>Chromosome-scale assembly of Riccia fluitans.</title>
        <authorList>
            <person name="Paukszto L."/>
            <person name="Sawicki J."/>
            <person name="Karawczyk K."/>
            <person name="Piernik-Szablinska J."/>
            <person name="Szczecinska M."/>
            <person name="Mazdziarz M."/>
        </authorList>
    </citation>
    <scope>NUCLEOTIDE SEQUENCE [LARGE SCALE GENOMIC DNA]</scope>
    <source>
        <strain evidence="3">Rf_01</strain>
        <tissue evidence="3">Aerial parts of the thallus</tissue>
    </source>
</reference>
<feature type="signal peptide" evidence="2">
    <location>
        <begin position="1"/>
        <end position="27"/>
    </location>
</feature>
<gene>
    <name evidence="3" type="ORF">R1flu_028104</name>
</gene>
<dbReference type="InterPro" id="IPR036426">
    <property type="entry name" value="Bulb-type_lectin_dom_sf"/>
</dbReference>
<organism evidence="3 4">
    <name type="scientific">Riccia fluitans</name>
    <dbReference type="NCBI Taxonomy" id="41844"/>
    <lineage>
        <taxon>Eukaryota</taxon>
        <taxon>Viridiplantae</taxon>
        <taxon>Streptophyta</taxon>
        <taxon>Embryophyta</taxon>
        <taxon>Marchantiophyta</taxon>
        <taxon>Marchantiopsida</taxon>
        <taxon>Marchantiidae</taxon>
        <taxon>Marchantiales</taxon>
        <taxon>Ricciaceae</taxon>
        <taxon>Riccia</taxon>
    </lineage>
</organism>
<name>A0ABD1XKR7_9MARC</name>
<comment type="caution">
    <text evidence="3">The sequence shown here is derived from an EMBL/GenBank/DDBJ whole genome shotgun (WGS) entry which is preliminary data.</text>
</comment>
<dbReference type="SUPFAM" id="SSF51110">
    <property type="entry name" value="alpha-D-mannose-specific plant lectins"/>
    <property type="match status" value="1"/>
</dbReference>
<evidence type="ECO:0000313" key="4">
    <source>
        <dbReference type="Proteomes" id="UP001605036"/>
    </source>
</evidence>
<dbReference type="EMBL" id="JBHFFA010000008">
    <property type="protein sequence ID" value="KAL2609531.1"/>
    <property type="molecule type" value="Genomic_DNA"/>
</dbReference>
<evidence type="ECO:0000256" key="1">
    <source>
        <dbReference type="SAM" id="MobiDB-lite"/>
    </source>
</evidence>
<dbReference type="Proteomes" id="UP001605036">
    <property type="component" value="Unassembled WGS sequence"/>
</dbReference>
<evidence type="ECO:0000256" key="2">
    <source>
        <dbReference type="SAM" id="SignalP"/>
    </source>
</evidence>
<evidence type="ECO:0000313" key="3">
    <source>
        <dbReference type="EMBL" id="KAL2609531.1"/>
    </source>
</evidence>
<feature type="region of interest" description="Disordered" evidence="1">
    <location>
        <begin position="33"/>
        <end position="65"/>
    </location>
</feature>
<sequence>MGVMRRSTASMLLVSLYLVQMVLISSAATAKAPVAAPPPAEPPVTSPPVSPSAPAPVVAPPPAEPPTPVVKTFPVNTTFELSAGNGSDPSRRTAVALTSPQKAYALALVMDGFGKVGSTREFCWTEIYKVNAQQTLTFRENCSPLRVEKCSLSLTEDGDLRLTLESSGGRLVSWLTNTGGDDVAEAKLDDTGVLTLVKVDGTVAWSSAEGDNNGCPKPFTPPEGSFGSLRFNVGKLLVIFSTLLGLVISSHF</sequence>
<dbReference type="Gene3D" id="2.90.10.10">
    <property type="entry name" value="Bulb-type lectin domain"/>
    <property type="match status" value="1"/>
</dbReference>
<proteinExistence type="predicted"/>
<feature type="compositionally biased region" description="Pro residues" evidence="1">
    <location>
        <begin position="35"/>
        <end position="65"/>
    </location>
</feature>
<dbReference type="AlphaFoldDB" id="A0ABD1XKR7"/>
<feature type="chain" id="PRO_5044769524" evidence="2">
    <location>
        <begin position="28"/>
        <end position="252"/>
    </location>
</feature>
<keyword evidence="4" id="KW-1185">Reference proteome</keyword>